<evidence type="ECO:0000256" key="3">
    <source>
        <dbReference type="ARBA" id="ARBA00023163"/>
    </source>
</evidence>
<dbReference type="SMART" id="SM00346">
    <property type="entry name" value="HTH_ICLR"/>
    <property type="match status" value="1"/>
</dbReference>
<evidence type="ECO:0000313" key="7">
    <source>
        <dbReference type="Proteomes" id="UP000249165"/>
    </source>
</evidence>
<keyword evidence="3" id="KW-0804">Transcription</keyword>
<keyword evidence="2" id="KW-0238">DNA-binding</keyword>
<feature type="domain" description="IclR-ED" evidence="5">
    <location>
        <begin position="73"/>
        <end position="246"/>
    </location>
</feature>
<dbReference type="AlphaFoldDB" id="A0A327XF77"/>
<gene>
    <name evidence="6" type="ORF">ATI53_11281</name>
</gene>
<dbReference type="InterPro" id="IPR029016">
    <property type="entry name" value="GAF-like_dom_sf"/>
</dbReference>
<dbReference type="InterPro" id="IPR036388">
    <property type="entry name" value="WH-like_DNA-bd_sf"/>
</dbReference>
<dbReference type="EMBL" id="QLMG01000128">
    <property type="protein sequence ID" value="RAK06607.1"/>
    <property type="molecule type" value="Genomic_DNA"/>
</dbReference>
<accession>A0A327XF77</accession>
<evidence type="ECO:0000313" key="6">
    <source>
        <dbReference type="EMBL" id="RAK06607.1"/>
    </source>
</evidence>
<dbReference type="Gene3D" id="1.10.10.10">
    <property type="entry name" value="Winged helix-like DNA-binding domain superfamily/Winged helix DNA-binding domain"/>
    <property type="match status" value="1"/>
</dbReference>
<dbReference type="GO" id="GO:0003700">
    <property type="term" value="F:DNA-binding transcription factor activity"/>
    <property type="evidence" value="ECO:0007669"/>
    <property type="project" value="TreeGrafter"/>
</dbReference>
<dbReference type="PROSITE" id="PS51078">
    <property type="entry name" value="ICLR_ED"/>
    <property type="match status" value="1"/>
</dbReference>
<reference evidence="6 7" key="1">
    <citation type="submission" date="2018-06" db="EMBL/GenBank/DDBJ databases">
        <title>Genomic Encyclopedia of Archaeal and Bacterial Type Strains, Phase II (KMG-II): from individual species to whole genera.</title>
        <authorList>
            <person name="Goeker M."/>
        </authorList>
    </citation>
    <scope>NUCLEOTIDE SEQUENCE [LARGE SCALE GENOMIC DNA]</scope>
    <source>
        <strain evidence="6 7">DSM 22011</strain>
    </source>
</reference>
<dbReference type="PANTHER" id="PTHR30136:SF24">
    <property type="entry name" value="HTH-TYPE TRANSCRIPTIONAL REPRESSOR ALLR"/>
    <property type="match status" value="1"/>
</dbReference>
<protein>
    <submittedName>
        <fullName evidence="6">IclR family transcriptional regulator</fullName>
    </submittedName>
</protein>
<dbReference type="Proteomes" id="UP000249165">
    <property type="component" value="Unassembled WGS sequence"/>
</dbReference>
<dbReference type="InterPro" id="IPR014757">
    <property type="entry name" value="Tscrpt_reg_IclR_C"/>
</dbReference>
<dbReference type="Gene3D" id="3.30.450.40">
    <property type="match status" value="1"/>
</dbReference>
<dbReference type="RefSeq" id="WP_111551451.1">
    <property type="nucleotide sequence ID" value="NZ_LIGL01000167.1"/>
</dbReference>
<dbReference type="SUPFAM" id="SSF46785">
    <property type="entry name" value="Winged helix' DNA-binding domain"/>
    <property type="match status" value="1"/>
</dbReference>
<proteinExistence type="predicted"/>
<name>A0A327XF77_9RHOB</name>
<evidence type="ECO:0000256" key="1">
    <source>
        <dbReference type="ARBA" id="ARBA00023015"/>
    </source>
</evidence>
<dbReference type="GO" id="GO:0003677">
    <property type="term" value="F:DNA binding"/>
    <property type="evidence" value="ECO:0007669"/>
    <property type="project" value="UniProtKB-KW"/>
</dbReference>
<dbReference type="InterPro" id="IPR005471">
    <property type="entry name" value="Tscrpt_reg_IclR_N"/>
</dbReference>
<dbReference type="InterPro" id="IPR036390">
    <property type="entry name" value="WH_DNA-bd_sf"/>
</dbReference>
<dbReference type="GO" id="GO:0045892">
    <property type="term" value="P:negative regulation of DNA-templated transcription"/>
    <property type="evidence" value="ECO:0007669"/>
    <property type="project" value="TreeGrafter"/>
</dbReference>
<feature type="domain" description="HTH iclR-type" evidence="4">
    <location>
        <begin position="10"/>
        <end position="72"/>
    </location>
</feature>
<comment type="caution">
    <text evidence="6">The sequence shown here is derived from an EMBL/GenBank/DDBJ whole genome shotgun (WGS) entry which is preliminary data.</text>
</comment>
<evidence type="ECO:0000256" key="2">
    <source>
        <dbReference type="ARBA" id="ARBA00023125"/>
    </source>
</evidence>
<dbReference type="PANTHER" id="PTHR30136">
    <property type="entry name" value="HELIX-TURN-HELIX TRANSCRIPTIONAL REGULATOR, ICLR FAMILY"/>
    <property type="match status" value="1"/>
</dbReference>
<dbReference type="Pfam" id="PF09339">
    <property type="entry name" value="HTH_IclR"/>
    <property type="match status" value="1"/>
</dbReference>
<sequence length="246" mass="26955">MMDRAPEKLVRALVNGIAILRYLQRACGGVGVTQAARDLGINPSTCFNLLRTLVHEGLVSFDPFTKTYALSMGVVSLAQGALAGDNHIRALHPELQRLSLKFGVAMNLWRVVSEDRVVLVDRTEPTATVQISMRIGQRLPLFTGAFGRCFAAQSPLPRAAIERRFKKIRLARPPDFDQWFAGLDHVREVGLAVDRGNFAIGITTVAITLPGPRDQPFLAVSAIGISEQIDDAKLESLSRDMLRLGV</sequence>
<dbReference type="SUPFAM" id="SSF55781">
    <property type="entry name" value="GAF domain-like"/>
    <property type="match status" value="1"/>
</dbReference>
<keyword evidence="7" id="KW-1185">Reference proteome</keyword>
<evidence type="ECO:0000259" key="4">
    <source>
        <dbReference type="PROSITE" id="PS51077"/>
    </source>
</evidence>
<dbReference type="Pfam" id="PF01614">
    <property type="entry name" value="IclR_C"/>
    <property type="match status" value="1"/>
</dbReference>
<evidence type="ECO:0000259" key="5">
    <source>
        <dbReference type="PROSITE" id="PS51078"/>
    </source>
</evidence>
<keyword evidence="1" id="KW-0805">Transcription regulation</keyword>
<dbReference type="OrthoDB" id="9807558at2"/>
<dbReference type="InterPro" id="IPR050707">
    <property type="entry name" value="HTH_MetabolicPath_Reg"/>
</dbReference>
<organism evidence="6 7">
    <name type="scientific">Salipiger aestuarii</name>
    <dbReference type="NCBI Taxonomy" id="568098"/>
    <lineage>
        <taxon>Bacteria</taxon>
        <taxon>Pseudomonadati</taxon>
        <taxon>Pseudomonadota</taxon>
        <taxon>Alphaproteobacteria</taxon>
        <taxon>Rhodobacterales</taxon>
        <taxon>Roseobacteraceae</taxon>
        <taxon>Salipiger</taxon>
    </lineage>
</organism>
<dbReference type="PROSITE" id="PS51077">
    <property type="entry name" value="HTH_ICLR"/>
    <property type="match status" value="1"/>
</dbReference>